<accession>A0A0F9WE20</accession>
<comment type="caution">
    <text evidence="3">The sequence shown here is derived from an EMBL/GenBank/DDBJ whole genome shotgun (WGS) entry which is preliminary data.</text>
</comment>
<name>A0A0F9WE20_9ZZZZ</name>
<protein>
    <recommendedName>
        <fullName evidence="2">HNH nuclease domain-containing protein</fullName>
    </recommendedName>
</protein>
<gene>
    <name evidence="3" type="ORF">LCGC14_0369970</name>
</gene>
<dbReference type="AlphaFoldDB" id="A0A0F9WE20"/>
<dbReference type="Gene3D" id="3.90.75.20">
    <property type="match status" value="1"/>
</dbReference>
<evidence type="ECO:0000256" key="1">
    <source>
        <dbReference type="SAM" id="Coils"/>
    </source>
</evidence>
<proteinExistence type="predicted"/>
<sequence>MPQIGEIRKGREIGRCKGVSKAGLSQNYIYHACEACGVERWVECVAGRSTGRRCRDCQLRSIHTKEVWGKVSKTVKAKNLRGERSTNWKGGYHRTPDGYMVMQLQPTDFYYPMANSVGIVREHRLVMARHLNRCLLPWEIVHHKNSVRDDNRLENLVLIKGHANHLPFTALRKENNQLKCRIRELEEQLENERKPL</sequence>
<organism evidence="3">
    <name type="scientific">marine sediment metagenome</name>
    <dbReference type="NCBI Taxonomy" id="412755"/>
    <lineage>
        <taxon>unclassified sequences</taxon>
        <taxon>metagenomes</taxon>
        <taxon>ecological metagenomes</taxon>
    </lineage>
</organism>
<dbReference type="InterPro" id="IPR003615">
    <property type="entry name" value="HNH_nuc"/>
</dbReference>
<evidence type="ECO:0000313" key="3">
    <source>
        <dbReference type="EMBL" id="KKN76488.1"/>
    </source>
</evidence>
<reference evidence="3" key="1">
    <citation type="journal article" date="2015" name="Nature">
        <title>Complex archaea that bridge the gap between prokaryotes and eukaryotes.</title>
        <authorList>
            <person name="Spang A."/>
            <person name="Saw J.H."/>
            <person name="Jorgensen S.L."/>
            <person name="Zaremba-Niedzwiedzka K."/>
            <person name="Martijn J."/>
            <person name="Lind A.E."/>
            <person name="van Eijk R."/>
            <person name="Schleper C."/>
            <person name="Guy L."/>
            <person name="Ettema T.J."/>
        </authorList>
    </citation>
    <scope>NUCLEOTIDE SEQUENCE</scope>
</reference>
<keyword evidence="1" id="KW-0175">Coiled coil</keyword>
<dbReference type="EMBL" id="LAZR01000295">
    <property type="protein sequence ID" value="KKN76488.1"/>
    <property type="molecule type" value="Genomic_DNA"/>
</dbReference>
<evidence type="ECO:0000259" key="2">
    <source>
        <dbReference type="Pfam" id="PF13392"/>
    </source>
</evidence>
<dbReference type="InterPro" id="IPR044925">
    <property type="entry name" value="His-Me_finger_sf"/>
</dbReference>
<feature type="domain" description="HNH nuclease" evidence="2">
    <location>
        <begin position="123"/>
        <end position="164"/>
    </location>
</feature>
<feature type="coiled-coil region" evidence="1">
    <location>
        <begin position="168"/>
        <end position="195"/>
    </location>
</feature>
<dbReference type="SUPFAM" id="SSF54060">
    <property type="entry name" value="His-Me finger endonucleases"/>
    <property type="match status" value="1"/>
</dbReference>
<dbReference type="Pfam" id="PF13392">
    <property type="entry name" value="HNH_3"/>
    <property type="match status" value="1"/>
</dbReference>